<evidence type="ECO:0000313" key="1">
    <source>
        <dbReference type="EMBL" id="GGE60585.1"/>
    </source>
</evidence>
<dbReference type="AlphaFoldDB" id="A0A917ALY3"/>
<name>A0A917ALY3_9MICC</name>
<gene>
    <name evidence="1" type="ORF">GCM10011401_04350</name>
</gene>
<comment type="caution">
    <text evidence="1">The sequence shown here is derived from an EMBL/GenBank/DDBJ whole genome shotgun (WGS) entry which is preliminary data.</text>
</comment>
<protein>
    <recommendedName>
        <fullName evidence="3">Inosine/uridine-preferring nucleoside hydrolase domain-containing protein</fullName>
    </recommendedName>
</protein>
<keyword evidence="2" id="KW-1185">Reference proteome</keyword>
<organism evidence="1 2">
    <name type="scientific">Nesterenkonia cremea</name>
    <dbReference type="NCBI Taxonomy" id="1882340"/>
    <lineage>
        <taxon>Bacteria</taxon>
        <taxon>Bacillati</taxon>
        <taxon>Actinomycetota</taxon>
        <taxon>Actinomycetes</taxon>
        <taxon>Micrococcales</taxon>
        <taxon>Micrococcaceae</taxon>
        <taxon>Nesterenkonia</taxon>
    </lineage>
</organism>
<sequence length="62" mass="6866">MDPEVLELHRMHVAAEIAPGASFGRTIMDLRGRSSQNPNARVALNADRTRFFDLLLSSLSRG</sequence>
<dbReference type="EMBL" id="BMIS01000001">
    <property type="protein sequence ID" value="GGE60585.1"/>
    <property type="molecule type" value="Genomic_DNA"/>
</dbReference>
<evidence type="ECO:0008006" key="3">
    <source>
        <dbReference type="Google" id="ProtNLM"/>
    </source>
</evidence>
<dbReference type="GO" id="GO:0016799">
    <property type="term" value="F:hydrolase activity, hydrolyzing N-glycosyl compounds"/>
    <property type="evidence" value="ECO:0007669"/>
    <property type="project" value="InterPro"/>
</dbReference>
<dbReference type="SUPFAM" id="SSF53590">
    <property type="entry name" value="Nucleoside hydrolase"/>
    <property type="match status" value="1"/>
</dbReference>
<reference evidence="1" key="1">
    <citation type="journal article" date="2014" name="Int. J. Syst. Evol. Microbiol.">
        <title>Complete genome sequence of Corynebacterium casei LMG S-19264T (=DSM 44701T), isolated from a smear-ripened cheese.</title>
        <authorList>
            <consortium name="US DOE Joint Genome Institute (JGI-PGF)"/>
            <person name="Walter F."/>
            <person name="Albersmeier A."/>
            <person name="Kalinowski J."/>
            <person name="Ruckert C."/>
        </authorList>
    </citation>
    <scope>NUCLEOTIDE SEQUENCE</scope>
    <source>
        <strain evidence="1">CGMCC 1.15388</strain>
    </source>
</reference>
<dbReference type="InterPro" id="IPR036452">
    <property type="entry name" value="Ribo_hydro-like"/>
</dbReference>
<evidence type="ECO:0000313" key="2">
    <source>
        <dbReference type="Proteomes" id="UP000633136"/>
    </source>
</evidence>
<dbReference type="Gene3D" id="3.90.245.10">
    <property type="entry name" value="Ribonucleoside hydrolase-like"/>
    <property type="match status" value="1"/>
</dbReference>
<proteinExistence type="predicted"/>
<reference evidence="1" key="2">
    <citation type="submission" date="2020-09" db="EMBL/GenBank/DDBJ databases">
        <authorList>
            <person name="Sun Q."/>
            <person name="Zhou Y."/>
        </authorList>
    </citation>
    <scope>NUCLEOTIDE SEQUENCE</scope>
    <source>
        <strain evidence="1">CGMCC 1.15388</strain>
    </source>
</reference>
<accession>A0A917ALY3</accession>
<dbReference type="Proteomes" id="UP000633136">
    <property type="component" value="Unassembled WGS sequence"/>
</dbReference>